<dbReference type="AlphaFoldDB" id="A0AA40SVG2"/>
<protein>
    <submittedName>
        <fullName evidence="1">Uncharacterized protein</fullName>
    </submittedName>
</protein>
<accession>A0AA40SVG2</accession>
<organism evidence="1 2">
    <name type="scientific">Komarekiella delphini-convector SJRDD-AB1</name>
    <dbReference type="NCBI Taxonomy" id="2593771"/>
    <lineage>
        <taxon>Bacteria</taxon>
        <taxon>Bacillati</taxon>
        <taxon>Cyanobacteriota</taxon>
        <taxon>Cyanophyceae</taxon>
        <taxon>Nostocales</taxon>
        <taxon>Nostocaceae</taxon>
        <taxon>Komarekiella</taxon>
        <taxon>Komarekiella delphini-convector</taxon>
    </lineage>
</organism>
<evidence type="ECO:0000313" key="1">
    <source>
        <dbReference type="EMBL" id="MBD6615655.1"/>
    </source>
</evidence>
<comment type="caution">
    <text evidence="1">The sequence shown here is derived from an EMBL/GenBank/DDBJ whole genome shotgun (WGS) entry which is preliminary data.</text>
</comment>
<proteinExistence type="predicted"/>
<keyword evidence="2" id="KW-1185">Reference proteome</keyword>
<evidence type="ECO:0000313" key="2">
    <source>
        <dbReference type="Proteomes" id="UP001165986"/>
    </source>
</evidence>
<dbReference type="EMBL" id="VJXY01000005">
    <property type="protein sequence ID" value="MBD6615655.1"/>
    <property type="molecule type" value="Genomic_DNA"/>
</dbReference>
<name>A0AA40SVG2_9NOST</name>
<dbReference type="RefSeq" id="WP_191756901.1">
    <property type="nucleotide sequence ID" value="NZ_VJXY01000005.1"/>
</dbReference>
<gene>
    <name evidence="1" type="ORF">FNW02_07345</name>
</gene>
<sequence>MGNGDWGLGTGDWGLGTGDWGLGTGDWEWEWEWEWESILKYVRGFDQIITNYFDPGHHFSP</sequence>
<reference evidence="1" key="1">
    <citation type="submission" date="2019-07" db="EMBL/GenBank/DDBJ databases">
        <title>Toxilogical consequences of a new and cryptic species of cyanobacteria (Komarekiella delphini-convector) recovered from the epidermis of a bottlenose dolphin and 1500 ft. in the air.</title>
        <authorList>
            <person name="Brown A.O."/>
            <person name="Dvorak P."/>
            <person name="Villanueva C.D."/>
            <person name="Foss A.J."/>
            <person name="Garvey A.D."/>
            <person name="Gibson Q.A."/>
            <person name="Johansen J.R."/>
            <person name="Casamatta D.A."/>
        </authorList>
    </citation>
    <scope>NUCLEOTIDE SEQUENCE</scope>
    <source>
        <strain evidence="1">SJRDD-AB1</strain>
    </source>
</reference>
<dbReference type="Proteomes" id="UP001165986">
    <property type="component" value="Unassembled WGS sequence"/>
</dbReference>